<evidence type="ECO:0000259" key="2">
    <source>
        <dbReference type="Pfam" id="PF07287"/>
    </source>
</evidence>
<evidence type="ECO:0000256" key="1">
    <source>
        <dbReference type="SAM" id="MobiDB-lite"/>
    </source>
</evidence>
<dbReference type="InterPro" id="IPR010839">
    <property type="entry name" value="AtuA_N"/>
</dbReference>
<comment type="caution">
    <text evidence="4">The sequence shown here is derived from an EMBL/GenBank/DDBJ whole genome shotgun (WGS) entry which is preliminary data.</text>
</comment>
<evidence type="ECO:0000313" key="5">
    <source>
        <dbReference type="Proteomes" id="UP001500503"/>
    </source>
</evidence>
<organism evidence="4 5">
    <name type="scientific">Actinoallomurus oryzae</name>
    <dbReference type="NCBI Taxonomy" id="502180"/>
    <lineage>
        <taxon>Bacteria</taxon>
        <taxon>Bacillati</taxon>
        <taxon>Actinomycetota</taxon>
        <taxon>Actinomycetes</taxon>
        <taxon>Streptosporangiales</taxon>
        <taxon>Thermomonosporaceae</taxon>
        <taxon>Actinoallomurus</taxon>
    </lineage>
</organism>
<feature type="domain" description="Acyclic terpene utilisation N-terminal" evidence="2">
    <location>
        <begin position="5"/>
        <end position="437"/>
    </location>
</feature>
<accession>A0ABP8P9W1</accession>
<feature type="domain" description="AtuA-like ferredoxin-fold" evidence="3">
    <location>
        <begin position="477"/>
        <end position="574"/>
    </location>
</feature>
<gene>
    <name evidence="4" type="ORF">GCM10023191_007520</name>
</gene>
<dbReference type="RefSeq" id="WP_345457410.1">
    <property type="nucleotide sequence ID" value="NZ_BAABHF010000009.1"/>
</dbReference>
<proteinExistence type="predicted"/>
<keyword evidence="5" id="KW-1185">Reference proteome</keyword>
<dbReference type="InterPro" id="IPR056362">
    <property type="entry name" value="AtuA-like_ferredoxin_dom"/>
</dbReference>
<reference evidence="5" key="1">
    <citation type="journal article" date="2019" name="Int. J. Syst. Evol. Microbiol.">
        <title>The Global Catalogue of Microorganisms (GCM) 10K type strain sequencing project: providing services to taxonomists for standard genome sequencing and annotation.</title>
        <authorList>
            <consortium name="The Broad Institute Genomics Platform"/>
            <consortium name="The Broad Institute Genome Sequencing Center for Infectious Disease"/>
            <person name="Wu L."/>
            <person name="Ma J."/>
        </authorList>
    </citation>
    <scope>NUCLEOTIDE SEQUENCE [LARGE SCALE GENOMIC DNA]</scope>
    <source>
        <strain evidence="5">JCM 17933</strain>
    </source>
</reference>
<dbReference type="Pfam" id="PF23544">
    <property type="entry name" value="AtuA_ferredoxin"/>
    <property type="match status" value="1"/>
</dbReference>
<sequence length="587" mass="61654">MDRPVRIANCSGFYGDRMSALAEMVEGGPVDVITGDYLAEVTMLVLAKNRQKRPGGGYASTFLRQLAPVVTRIAERRIKVVVNAGGLDPAGCADATRTLLAEAGVDLAVAHVEGDDLAARVPALLADGHDLAHLDTGEPFTRDPLTANAYLGGFGIQAALAAGADIVITGRVADASLVSGAAAWWWRWTPADLDALAGAVVAGHVIECGAQATGGNFSGFREIADLTHPGFPLAEVDRDGASVITKHEGTGGAVTVDTVTAQLLYEIGAPGYLNPDVVAHLDSVRLDQEGPDRVRVSGVRGSAPPPTTKVAITGLGGWRNESTFVLTGTDVDAKAALVEQAIRARLDGDPGIADLRFTRIGTPAEDPADQMAGSSLLHVAVDGEQGSAGRAFSSLCVELALANYPGIYGMGVPGPGAAYGTYWPALVPQDLLDHTVVHADGRREVVPPPSVTASQETAAPPEPEPEPYDEGVTVDGPLGRIVRARSGDKGGNANVGLWVTDPEAWPWLRATMTTDRLRALLPEAAGLPVDRYELPNLRAVNFVVRGLLDGGATEARRFDKQAKALGEWIRARHVPIPERLLSGYHRE</sequence>
<name>A0ABP8P9W1_9ACTN</name>
<protein>
    <submittedName>
        <fullName evidence="4">DUF1446 domain-containing protein</fullName>
    </submittedName>
</protein>
<feature type="region of interest" description="Disordered" evidence="1">
    <location>
        <begin position="444"/>
        <end position="475"/>
    </location>
</feature>
<dbReference type="EMBL" id="BAABHF010000009">
    <property type="protein sequence ID" value="GAA4484409.1"/>
    <property type="molecule type" value="Genomic_DNA"/>
</dbReference>
<dbReference type="Pfam" id="PF07287">
    <property type="entry name" value="AtuA"/>
    <property type="match status" value="1"/>
</dbReference>
<evidence type="ECO:0000313" key="4">
    <source>
        <dbReference type="EMBL" id="GAA4484409.1"/>
    </source>
</evidence>
<dbReference type="PANTHER" id="PTHR47585">
    <property type="match status" value="1"/>
</dbReference>
<dbReference type="PANTHER" id="PTHR47585:SF1">
    <property type="entry name" value="DUF1446 DOMAIN-CONTAINING PROTEIN"/>
    <property type="match status" value="1"/>
</dbReference>
<evidence type="ECO:0000259" key="3">
    <source>
        <dbReference type="Pfam" id="PF23544"/>
    </source>
</evidence>
<dbReference type="Proteomes" id="UP001500503">
    <property type="component" value="Unassembled WGS sequence"/>
</dbReference>